<name>A0A1Y1V8J0_9FUNG</name>
<keyword evidence="1" id="KW-0677">Repeat</keyword>
<dbReference type="GO" id="GO:0045944">
    <property type="term" value="P:positive regulation of transcription by RNA polymerase II"/>
    <property type="evidence" value="ECO:0007669"/>
    <property type="project" value="TreeGrafter"/>
</dbReference>
<dbReference type="InterPro" id="IPR036770">
    <property type="entry name" value="Ankyrin_rpt-contain_sf"/>
</dbReference>
<dbReference type="InterPro" id="IPR002110">
    <property type="entry name" value="Ankyrin_rpt"/>
</dbReference>
<dbReference type="SUPFAM" id="SSF48403">
    <property type="entry name" value="Ankyrin repeat"/>
    <property type="match status" value="1"/>
</dbReference>
<evidence type="ECO:0000256" key="3">
    <source>
        <dbReference type="PROSITE-ProRule" id="PRU00023"/>
    </source>
</evidence>
<dbReference type="Proteomes" id="UP000193719">
    <property type="component" value="Unassembled WGS sequence"/>
</dbReference>
<reference evidence="4 5" key="1">
    <citation type="submission" date="2016-08" db="EMBL/GenBank/DDBJ databases">
        <title>Genomes of anaerobic fungi encode conserved fungal cellulosomes for biomass hydrolysis.</title>
        <authorList>
            <consortium name="DOE Joint Genome Institute"/>
            <person name="Haitjema C.H."/>
            <person name="Gilmore S.P."/>
            <person name="Henske J.K."/>
            <person name="Solomon K.V."/>
            <person name="De Groot R."/>
            <person name="Kuo A."/>
            <person name="Mondo S.J."/>
            <person name="Salamov A.A."/>
            <person name="Labutti K."/>
            <person name="Zhao Z."/>
            <person name="Chiniquy J."/>
            <person name="Barry K."/>
            <person name="Brewer H.M."/>
            <person name="Purvine S.O."/>
            <person name="Wright A.T."/>
            <person name="Boxma B."/>
            <person name="Van Alen T."/>
            <person name="Hackstein J.H."/>
            <person name="Baker S.E."/>
            <person name="Grigoriev I.V."/>
            <person name="O'Malley M.A."/>
        </authorList>
    </citation>
    <scope>NUCLEOTIDE SEQUENCE [LARGE SCALE GENOMIC DNA]</scope>
    <source>
        <strain evidence="5">finn</strain>
    </source>
</reference>
<feature type="repeat" description="ANK" evidence="3">
    <location>
        <begin position="90"/>
        <end position="122"/>
    </location>
</feature>
<dbReference type="PANTHER" id="PTHR24193:SF121">
    <property type="entry name" value="ADA2A-CONTAINING COMPLEX COMPONENT 3, ISOFORM D"/>
    <property type="match status" value="1"/>
</dbReference>
<dbReference type="AlphaFoldDB" id="A0A1Y1V8J0"/>
<dbReference type="EMBL" id="MCFH01000023">
    <property type="protein sequence ID" value="ORX49662.1"/>
    <property type="molecule type" value="Genomic_DNA"/>
</dbReference>
<accession>A0A1Y1V8J0</accession>
<dbReference type="OrthoDB" id="9995210at2759"/>
<dbReference type="SMART" id="SM00248">
    <property type="entry name" value="ANK"/>
    <property type="match status" value="2"/>
</dbReference>
<dbReference type="GO" id="GO:0005634">
    <property type="term" value="C:nucleus"/>
    <property type="evidence" value="ECO:0007669"/>
    <property type="project" value="TreeGrafter"/>
</dbReference>
<dbReference type="PANTHER" id="PTHR24193">
    <property type="entry name" value="ANKYRIN REPEAT PROTEIN"/>
    <property type="match status" value="1"/>
</dbReference>
<reference evidence="4 5" key="2">
    <citation type="submission" date="2016-08" db="EMBL/GenBank/DDBJ databases">
        <title>Pervasive Adenine N6-methylation of Active Genes in Fungi.</title>
        <authorList>
            <consortium name="DOE Joint Genome Institute"/>
            <person name="Mondo S.J."/>
            <person name="Dannebaum R.O."/>
            <person name="Kuo R.C."/>
            <person name="Labutti K."/>
            <person name="Haridas S."/>
            <person name="Kuo A."/>
            <person name="Salamov A."/>
            <person name="Ahrendt S.R."/>
            <person name="Lipzen A."/>
            <person name="Sullivan W."/>
            <person name="Andreopoulos W.B."/>
            <person name="Clum A."/>
            <person name="Lindquist E."/>
            <person name="Daum C."/>
            <person name="Ramamoorthy G.K."/>
            <person name="Gryganskyi A."/>
            <person name="Culley D."/>
            <person name="Magnuson J.K."/>
            <person name="James T.Y."/>
            <person name="O'Malley M.A."/>
            <person name="Stajich J.E."/>
            <person name="Spatafora J.W."/>
            <person name="Visel A."/>
            <person name="Grigoriev I.V."/>
        </authorList>
    </citation>
    <scope>NUCLEOTIDE SEQUENCE [LARGE SCALE GENOMIC DNA]</scope>
    <source>
        <strain evidence="5">finn</strain>
    </source>
</reference>
<keyword evidence="5" id="KW-1185">Reference proteome</keyword>
<keyword evidence="2 3" id="KW-0040">ANK repeat</keyword>
<proteinExistence type="predicted"/>
<dbReference type="InterPro" id="IPR050663">
    <property type="entry name" value="Ankyrin-SOCS_Box"/>
</dbReference>
<dbReference type="Gene3D" id="1.25.40.20">
    <property type="entry name" value="Ankyrin repeat-containing domain"/>
    <property type="match status" value="1"/>
</dbReference>
<sequence length="156" mass="18461">MYAICRGELEIFKYLSNYTRNINFNDRYDCNSVIKSVDKSGKTEIFEYLVKNNIKEFTDKIIKNIIFNNKLDLLKILVDNHYDINSKDDEGNTLLVYAIKNCNKPMVEYLIDHNANILNVNNEGLSILDISYQYSYDYWGEKNYNLIKNYICHHSN</sequence>
<evidence type="ECO:0000313" key="4">
    <source>
        <dbReference type="EMBL" id="ORX49662.1"/>
    </source>
</evidence>
<evidence type="ECO:0000313" key="5">
    <source>
        <dbReference type="Proteomes" id="UP000193719"/>
    </source>
</evidence>
<gene>
    <name evidence="4" type="ORF">BCR36DRAFT_291667</name>
</gene>
<dbReference type="GO" id="GO:0000976">
    <property type="term" value="F:transcription cis-regulatory region binding"/>
    <property type="evidence" value="ECO:0007669"/>
    <property type="project" value="TreeGrafter"/>
</dbReference>
<evidence type="ECO:0000256" key="1">
    <source>
        <dbReference type="ARBA" id="ARBA00022737"/>
    </source>
</evidence>
<protein>
    <submittedName>
        <fullName evidence="4">Ankyrin</fullName>
    </submittedName>
</protein>
<dbReference type="Pfam" id="PF12796">
    <property type="entry name" value="Ank_2"/>
    <property type="match status" value="1"/>
</dbReference>
<dbReference type="PROSITE" id="PS50088">
    <property type="entry name" value="ANK_REPEAT"/>
    <property type="match status" value="1"/>
</dbReference>
<organism evidence="4 5">
    <name type="scientific">Piromyces finnis</name>
    <dbReference type="NCBI Taxonomy" id="1754191"/>
    <lineage>
        <taxon>Eukaryota</taxon>
        <taxon>Fungi</taxon>
        <taxon>Fungi incertae sedis</taxon>
        <taxon>Chytridiomycota</taxon>
        <taxon>Chytridiomycota incertae sedis</taxon>
        <taxon>Neocallimastigomycetes</taxon>
        <taxon>Neocallimastigales</taxon>
        <taxon>Neocallimastigaceae</taxon>
        <taxon>Piromyces</taxon>
    </lineage>
</organism>
<dbReference type="STRING" id="1754191.A0A1Y1V8J0"/>
<comment type="caution">
    <text evidence="4">The sequence shown here is derived from an EMBL/GenBank/DDBJ whole genome shotgun (WGS) entry which is preliminary data.</text>
</comment>
<evidence type="ECO:0000256" key="2">
    <source>
        <dbReference type="ARBA" id="ARBA00023043"/>
    </source>
</evidence>